<evidence type="ECO:0000313" key="1">
    <source>
        <dbReference type="EMBL" id="KAF7724066.1"/>
    </source>
</evidence>
<evidence type="ECO:0000313" key="2">
    <source>
        <dbReference type="Proteomes" id="UP000605846"/>
    </source>
</evidence>
<proteinExistence type="predicted"/>
<accession>A0A8H7BHZ5</accession>
<organism evidence="1 2">
    <name type="scientific">Apophysomyces ossiformis</name>
    <dbReference type="NCBI Taxonomy" id="679940"/>
    <lineage>
        <taxon>Eukaryota</taxon>
        <taxon>Fungi</taxon>
        <taxon>Fungi incertae sedis</taxon>
        <taxon>Mucoromycota</taxon>
        <taxon>Mucoromycotina</taxon>
        <taxon>Mucoromycetes</taxon>
        <taxon>Mucorales</taxon>
        <taxon>Mucorineae</taxon>
        <taxon>Mucoraceae</taxon>
        <taxon>Apophysomyces</taxon>
    </lineage>
</organism>
<protein>
    <submittedName>
        <fullName evidence="1">Uncharacterized protein</fullName>
    </submittedName>
</protein>
<dbReference type="PANTHER" id="PTHR36986:SF1">
    <property type="entry name" value="UPF0643 PROTEIN PB2B2.08"/>
    <property type="match status" value="1"/>
</dbReference>
<dbReference type="AlphaFoldDB" id="A0A8H7BHZ5"/>
<comment type="caution">
    <text evidence="1">The sequence shown here is derived from an EMBL/GenBank/DDBJ whole genome shotgun (WGS) entry which is preliminary data.</text>
</comment>
<dbReference type="Proteomes" id="UP000605846">
    <property type="component" value="Unassembled WGS sequence"/>
</dbReference>
<dbReference type="PANTHER" id="PTHR36986">
    <property type="entry name" value="UPF0643 PROTEIN PB2B2.08"/>
    <property type="match status" value="1"/>
</dbReference>
<dbReference type="OrthoDB" id="2140489at2759"/>
<keyword evidence="2" id="KW-1185">Reference proteome</keyword>
<dbReference type="EMBL" id="JABAYA010000130">
    <property type="protein sequence ID" value="KAF7724066.1"/>
    <property type="molecule type" value="Genomic_DNA"/>
</dbReference>
<sequence>MAQIETYPIPQFTQSEADKAFAEVLSNLKPTREDHARAPIEEAFNWTELAQQLGSDLEGTWYIAWFQSQQKPEFDAALMDDIHDAVYSAAKEGQGLLKFWYGDKDHERVGLALSFWISHEAAKKIIRSPIHARAYKHHGQFYDQYKIKRYHLAKKAGELGFHFEEF</sequence>
<reference evidence="1" key="1">
    <citation type="submission" date="2020-01" db="EMBL/GenBank/DDBJ databases">
        <title>Genome Sequencing of Three Apophysomyces-Like Fungal Strains Confirms a Novel Fungal Genus in the Mucoromycota with divergent Burkholderia-like Endosymbiotic Bacteria.</title>
        <authorList>
            <person name="Stajich J.E."/>
            <person name="Macias A.M."/>
            <person name="Carter-House D."/>
            <person name="Lovett B."/>
            <person name="Kasson L.R."/>
            <person name="Berry K."/>
            <person name="Grigoriev I."/>
            <person name="Chang Y."/>
            <person name="Spatafora J."/>
            <person name="Kasson M.T."/>
        </authorList>
    </citation>
    <scope>NUCLEOTIDE SEQUENCE</scope>
    <source>
        <strain evidence="1">NRRL A-21654</strain>
    </source>
</reference>
<name>A0A8H7BHZ5_9FUNG</name>
<gene>
    <name evidence="1" type="ORF">EC973_001399</name>
</gene>